<evidence type="ECO:0000313" key="1">
    <source>
        <dbReference type="EMBL" id="KAI8525168.1"/>
    </source>
</evidence>
<dbReference type="Proteomes" id="UP001062846">
    <property type="component" value="Chromosome 13"/>
</dbReference>
<sequence length="105" mass="12117">MFTKNQLDQILLSAHVELDELYAVNVSDCRTDAGKTLPKIAQHAMQHEAAQDAPLVLLLIYQDSTLVQIQAKFMKKTKKQNYKMYYYKGPQDKHFILKVSVTNKM</sequence>
<comment type="caution">
    <text evidence="1">The sequence shown here is derived from an EMBL/GenBank/DDBJ whole genome shotgun (WGS) entry which is preliminary data.</text>
</comment>
<dbReference type="EMBL" id="CM046400">
    <property type="protein sequence ID" value="KAI8525168.1"/>
    <property type="molecule type" value="Genomic_DNA"/>
</dbReference>
<evidence type="ECO:0000313" key="2">
    <source>
        <dbReference type="Proteomes" id="UP001062846"/>
    </source>
</evidence>
<accession>A0ACC0L8R8</accession>
<gene>
    <name evidence="1" type="ORF">RHMOL_Rhmol13G0208100</name>
</gene>
<keyword evidence="2" id="KW-1185">Reference proteome</keyword>
<proteinExistence type="predicted"/>
<reference evidence="1" key="1">
    <citation type="submission" date="2022-02" db="EMBL/GenBank/DDBJ databases">
        <title>Plant Genome Project.</title>
        <authorList>
            <person name="Zhang R.-G."/>
        </authorList>
    </citation>
    <scope>NUCLEOTIDE SEQUENCE</scope>
    <source>
        <strain evidence="1">AT1</strain>
    </source>
</reference>
<protein>
    <submittedName>
        <fullName evidence="1">Uncharacterized protein</fullName>
    </submittedName>
</protein>
<name>A0ACC0L8R8_RHOML</name>
<organism evidence="1 2">
    <name type="scientific">Rhododendron molle</name>
    <name type="common">Chinese azalea</name>
    <name type="synonym">Azalea mollis</name>
    <dbReference type="NCBI Taxonomy" id="49168"/>
    <lineage>
        <taxon>Eukaryota</taxon>
        <taxon>Viridiplantae</taxon>
        <taxon>Streptophyta</taxon>
        <taxon>Embryophyta</taxon>
        <taxon>Tracheophyta</taxon>
        <taxon>Spermatophyta</taxon>
        <taxon>Magnoliopsida</taxon>
        <taxon>eudicotyledons</taxon>
        <taxon>Gunneridae</taxon>
        <taxon>Pentapetalae</taxon>
        <taxon>asterids</taxon>
        <taxon>Ericales</taxon>
        <taxon>Ericaceae</taxon>
        <taxon>Ericoideae</taxon>
        <taxon>Rhodoreae</taxon>
        <taxon>Rhododendron</taxon>
    </lineage>
</organism>